<dbReference type="InterPro" id="IPR007529">
    <property type="entry name" value="Znf_HIT"/>
</dbReference>
<dbReference type="AlphaFoldDB" id="A0AAW0NKH5"/>
<dbReference type="PROSITE" id="PS51083">
    <property type="entry name" value="ZF_HIT"/>
    <property type="match status" value="1"/>
</dbReference>
<dbReference type="Pfam" id="PF04438">
    <property type="entry name" value="zf-HIT"/>
    <property type="match status" value="1"/>
</dbReference>
<evidence type="ECO:0000313" key="4">
    <source>
        <dbReference type="EMBL" id="KAK7902076.1"/>
    </source>
</evidence>
<evidence type="ECO:0000259" key="3">
    <source>
        <dbReference type="PROSITE" id="PS51083"/>
    </source>
</evidence>
<keyword evidence="1" id="KW-0479">Metal-binding</keyword>
<feature type="compositionally biased region" description="Polar residues" evidence="2">
    <location>
        <begin position="340"/>
        <end position="350"/>
    </location>
</feature>
<organism evidence="4 5">
    <name type="scientific">Mugilogobius chulae</name>
    <name type="common">yellowstripe goby</name>
    <dbReference type="NCBI Taxonomy" id="88201"/>
    <lineage>
        <taxon>Eukaryota</taxon>
        <taxon>Metazoa</taxon>
        <taxon>Chordata</taxon>
        <taxon>Craniata</taxon>
        <taxon>Vertebrata</taxon>
        <taxon>Euteleostomi</taxon>
        <taxon>Actinopterygii</taxon>
        <taxon>Neopterygii</taxon>
        <taxon>Teleostei</taxon>
        <taxon>Neoteleostei</taxon>
        <taxon>Acanthomorphata</taxon>
        <taxon>Gobiaria</taxon>
        <taxon>Gobiiformes</taxon>
        <taxon>Gobioidei</taxon>
        <taxon>Gobiidae</taxon>
        <taxon>Gobionellinae</taxon>
        <taxon>Mugilogobius</taxon>
    </lineage>
</organism>
<dbReference type="Gene3D" id="3.30.60.190">
    <property type="match status" value="1"/>
</dbReference>
<dbReference type="Proteomes" id="UP001460270">
    <property type="component" value="Unassembled WGS sequence"/>
</dbReference>
<keyword evidence="1" id="KW-0862">Zinc</keyword>
<proteinExistence type="predicted"/>
<dbReference type="CDD" id="cd23024">
    <property type="entry name" value="zf-HIT_ZNHIT2-3"/>
    <property type="match status" value="1"/>
</dbReference>
<sequence>MNPIVKRRLPSSLRSLLTDLRPREESTDLEPDPEIRDGIMLPPRQAAAAPEELLLPSQDQTTEEGRNKIKGTVCLLCNCKASVYTCPRCNVPYCSLSCYKSPEHSVCSEDFYKESVLQELKEMGKTEADGKKKMQEILLGLRKKAENTDGGMETLLKKEGVLTVESEPGSEDSKISVEAIELLSRLAELQEADEESGEEIETILRKLQKLGTGNDVDALEDEVDQNENDELDLAERLEGLDVDELSEDQLWGLLNKEEKKKFVGLIKHGAFNGLVTLWKPWWEEHEESEQVLIEVLHEEMSKEQKGMLNTVKTLPEHTQGNESHTKVKQAKGKGKKDIDTSQGLSQTSVPPLSAKIPKLSCLCSNPSPLIGFSLVNSLFIYSFTFCFFNGDTDSLMFELCDMILALSEALNSNKIFNSVHEALDSGETLILGEGYLSKDDPYASVRALEAVAHILTGRNREDSIGYCLSALSQLRSVLSQAKAALPKEGDGGSKRKKYFMATKKCEFLQAWVVENCHSINILAIELWSEHNKRQTDISSMTKAKAVVEQSWKKGKRGGNGKLIEEM</sequence>
<dbReference type="PANTHER" id="PTHR15555:SF0">
    <property type="entry name" value="ZINC FINGER HIT DOMAIN-CONTAINING PROTEIN 2"/>
    <property type="match status" value="1"/>
</dbReference>
<name>A0AAW0NKH5_9GOBI</name>
<reference evidence="5" key="1">
    <citation type="submission" date="2024-04" db="EMBL/GenBank/DDBJ databases">
        <title>Salinicola lusitanus LLJ914,a marine bacterium isolated from the Okinawa Trough.</title>
        <authorList>
            <person name="Li J."/>
        </authorList>
    </citation>
    <scope>NUCLEOTIDE SEQUENCE [LARGE SCALE GENOMIC DNA]</scope>
</reference>
<evidence type="ECO:0000256" key="1">
    <source>
        <dbReference type="PROSITE-ProRule" id="PRU00453"/>
    </source>
</evidence>
<dbReference type="PANTHER" id="PTHR15555">
    <property type="entry name" value="ZINC FINGER HIT DOMAIN CONTAINING PROTEIN 2 PROTEIN FON -RELATED"/>
    <property type="match status" value="1"/>
</dbReference>
<feature type="domain" description="HIT-type" evidence="3">
    <location>
        <begin position="74"/>
        <end position="107"/>
    </location>
</feature>
<accession>A0AAW0NKH5</accession>
<comment type="caution">
    <text evidence="4">The sequence shown here is derived from an EMBL/GenBank/DDBJ whole genome shotgun (WGS) entry which is preliminary data.</text>
</comment>
<feature type="region of interest" description="Disordered" evidence="2">
    <location>
        <begin position="314"/>
        <end position="351"/>
    </location>
</feature>
<evidence type="ECO:0000256" key="2">
    <source>
        <dbReference type="SAM" id="MobiDB-lite"/>
    </source>
</evidence>
<protein>
    <recommendedName>
        <fullName evidence="3">HIT-type domain-containing protein</fullName>
    </recommendedName>
</protein>
<dbReference type="InterPro" id="IPR039646">
    <property type="entry name" value="ZNHIT2"/>
</dbReference>
<gene>
    <name evidence="4" type="ORF">WMY93_018845</name>
</gene>
<keyword evidence="1" id="KW-0863">Zinc-finger</keyword>
<keyword evidence="5" id="KW-1185">Reference proteome</keyword>
<dbReference type="SUPFAM" id="SSF144232">
    <property type="entry name" value="HIT/MYND zinc finger-like"/>
    <property type="match status" value="1"/>
</dbReference>
<dbReference type="EMBL" id="JBBPFD010000013">
    <property type="protein sequence ID" value="KAK7902076.1"/>
    <property type="molecule type" value="Genomic_DNA"/>
</dbReference>
<dbReference type="GO" id="GO:0008270">
    <property type="term" value="F:zinc ion binding"/>
    <property type="evidence" value="ECO:0007669"/>
    <property type="project" value="UniProtKB-UniRule"/>
</dbReference>
<evidence type="ECO:0000313" key="5">
    <source>
        <dbReference type="Proteomes" id="UP001460270"/>
    </source>
</evidence>